<evidence type="ECO:0000256" key="6">
    <source>
        <dbReference type="ARBA" id="ARBA00023004"/>
    </source>
</evidence>
<gene>
    <name evidence="15" type="ordered locus">Bache_2768</name>
</gene>
<keyword evidence="15" id="KW-0675">Receptor</keyword>
<keyword evidence="7" id="KW-0406">Ion transport</keyword>
<keyword evidence="4" id="KW-0410">Iron transport</keyword>
<reference key="1">
    <citation type="submission" date="2010-11" db="EMBL/GenBank/DDBJ databases">
        <title>The complete genome of Bacteroides helcogenes P 36-108.</title>
        <authorList>
            <consortium name="US DOE Joint Genome Institute (JGI-PGF)"/>
            <person name="Lucas S."/>
            <person name="Copeland A."/>
            <person name="Lapidus A."/>
            <person name="Bruce D."/>
            <person name="Goodwin L."/>
            <person name="Pitluck S."/>
            <person name="Kyrpides N."/>
            <person name="Mavromatis K."/>
            <person name="Ivanova N."/>
            <person name="Zeytun A."/>
            <person name="Brettin T."/>
            <person name="Detter J.C."/>
            <person name="Tapia R."/>
            <person name="Han C."/>
            <person name="Land M."/>
            <person name="Hauser L."/>
            <person name="Markowitz V."/>
            <person name="Cheng J.-F."/>
            <person name="Hugenholtz P."/>
            <person name="Woyke T."/>
            <person name="Wu D."/>
            <person name="Gronow S."/>
            <person name="Wellnitz S."/>
            <person name="Brambilla E."/>
            <person name="Klenk H.-P."/>
            <person name="Eisen J.A."/>
        </authorList>
    </citation>
    <scope>NUCLEOTIDE SEQUENCE</scope>
    <source>
        <strain>P 36-108</strain>
    </source>
</reference>
<dbReference type="AlphaFoldDB" id="E6SN58"/>
<reference evidence="15 16" key="2">
    <citation type="journal article" date="2011" name="Stand. Genomic Sci.">
        <title>Complete genome sequence of Bacteroides helcogenes type strain (P 36-108).</title>
        <authorList>
            <person name="Pati A."/>
            <person name="Gronow S."/>
            <person name="Zeytun A."/>
            <person name="Lapidus A."/>
            <person name="Nolan M."/>
            <person name="Hammon N."/>
            <person name="Deshpande S."/>
            <person name="Cheng J.F."/>
            <person name="Tapia R."/>
            <person name="Han C."/>
            <person name="Goodwin L."/>
            <person name="Pitluck S."/>
            <person name="Liolios K."/>
            <person name="Pagani I."/>
            <person name="Ivanova N."/>
            <person name="Mavromatis K."/>
            <person name="Chen A."/>
            <person name="Palaniappan K."/>
            <person name="Land M."/>
            <person name="Hauser L."/>
            <person name="Chang Y.J."/>
            <person name="Jeffries C.D."/>
            <person name="Detter J.C."/>
            <person name="Brambilla E."/>
            <person name="Rohde M."/>
            <person name="Goker M."/>
            <person name="Woyke T."/>
            <person name="Bristow J."/>
            <person name="Eisen J.A."/>
            <person name="Markowitz V."/>
            <person name="Hugenholtz P."/>
            <person name="Kyrpides N.C."/>
            <person name="Klenk H.P."/>
            <person name="Lucas S."/>
        </authorList>
    </citation>
    <scope>NUCLEOTIDE SEQUENCE [LARGE SCALE GENOMIC DNA]</scope>
    <source>
        <strain evidence="16">ATCC 35417 / DSM 20613 / JCM 6297 / CCUG 15421 / P 36-108</strain>
    </source>
</reference>
<evidence type="ECO:0000256" key="3">
    <source>
        <dbReference type="ARBA" id="ARBA00022452"/>
    </source>
</evidence>
<keyword evidence="6" id="KW-0408">Iron</keyword>
<evidence type="ECO:0000256" key="1">
    <source>
        <dbReference type="ARBA" id="ARBA00004571"/>
    </source>
</evidence>
<keyword evidence="10 11" id="KW-0998">Cell outer membrane</keyword>
<organism evidence="15 16">
    <name type="scientific">Bacteroides helcogenes (strain ATCC 35417 / DSM 20613 / JCM 6297 / CCUG 15421 / P 36-108)</name>
    <dbReference type="NCBI Taxonomy" id="693979"/>
    <lineage>
        <taxon>Bacteria</taxon>
        <taxon>Pseudomonadati</taxon>
        <taxon>Bacteroidota</taxon>
        <taxon>Bacteroidia</taxon>
        <taxon>Bacteroidales</taxon>
        <taxon>Bacteroidaceae</taxon>
        <taxon>Bacteroides</taxon>
    </lineage>
</organism>
<evidence type="ECO:0000313" key="15">
    <source>
        <dbReference type="EMBL" id="ADV44711.1"/>
    </source>
</evidence>
<dbReference type="KEGG" id="bhl:Bache_2768"/>
<dbReference type="STRING" id="693979.Bache_2768"/>
<evidence type="ECO:0000256" key="9">
    <source>
        <dbReference type="ARBA" id="ARBA00023136"/>
    </source>
</evidence>
<accession>E6SN58</accession>
<keyword evidence="3 11" id="KW-1134">Transmembrane beta strand</keyword>
<dbReference type="Pfam" id="PF00593">
    <property type="entry name" value="TonB_dep_Rec_b-barrel"/>
    <property type="match status" value="1"/>
</dbReference>
<proteinExistence type="inferred from homology"/>
<keyword evidence="16" id="KW-1185">Reference proteome</keyword>
<comment type="subcellular location">
    <subcellularLocation>
        <location evidence="1 11">Cell outer membrane</location>
        <topology evidence="1 11">Multi-pass membrane protein</topology>
    </subcellularLocation>
</comment>
<dbReference type="Pfam" id="PF07715">
    <property type="entry name" value="Plug"/>
    <property type="match status" value="1"/>
</dbReference>
<evidence type="ECO:0000259" key="13">
    <source>
        <dbReference type="Pfam" id="PF00593"/>
    </source>
</evidence>
<dbReference type="InterPro" id="IPR000531">
    <property type="entry name" value="Beta-barrel_TonB"/>
</dbReference>
<evidence type="ECO:0000256" key="8">
    <source>
        <dbReference type="ARBA" id="ARBA00023077"/>
    </source>
</evidence>
<dbReference type="HOGENOM" id="CLU_008287_15_2_10"/>
<evidence type="ECO:0000256" key="4">
    <source>
        <dbReference type="ARBA" id="ARBA00022496"/>
    </source>
</evidence>
<evidence type="ECO:0000256" key="5">
    <source>
        <dbReference type="ARBA" id="ARBA00022692"/>
    </source>
</evidence>
<keyword evidence="9 11" id="KW-0472">Membrane</keyword>
<evidence type="ECO:0000256" key="10">
    <source>
        <dbReference type="ARBA" id="ARBA00023237"/>
    </source>
</evidence>
<feature type="domain" description="TonB-dependent receptor plug" evidence="14">
    <location>
        <begin position="62"/>
        <end position="165"/>
    </location>
</feature>
<keyword evidence="8 12" id="KW-0798">TonB box</keyword>
<dbReference type="PANTHER" id="PTHR32552">
    <property type="entry name" value="FERRICHROME IRON RECEPTOR-RELATED"/>
    <property type="match status" value="1"/>
</dbReference>
<evidence type="ECO:0000256" key="2">
    <source>
        <dbReference type="ARBA" id="ARBA00022448"/>
    </source>
</evidence>
<evidence type="ECO:0000256" key="12">
    <source>
        <dbReference type="RuleBase" id="RU003357"/>
    </source>
</evidence>
<dbReference type="Proteomes" id="UP000008630">
    <property type="component" value="Chromosome"/>
</dbReference>
<dbReference type="EMBL" id="CP002352">
    <property type="protein sequence ID" value="ADV44711.1"/>
    <property type="molecule type" value="Genomic_DNA"/>
</dbReference>
<dbReference type="GO" id="GO:0006826">
    <property type="term" value="P:iron ion transport"/>
    <property type="evidence" value="ECO:0007669"/>
    <property type="project" value="UniProtKB-KW"/>
</dbReference>
<dbReference type="eggNOG" id="COG4772">
    <property type="taxonomic scope" value="Bacteria"/>
</dbReference>
<keyword evidence="2 11" id="KW-0813">Transport</keyword>
<name>E6SN58_BACT6</name>
<dbReference type="InterPro" id="IPR039426">
    <property type="entry name" value="TonB-dep_rcpt-like"/>
</dbReference>
<evidence type="ECO:0000259" key="14">
    <source>
        <dbReference type="Pfam" id="PF07715"/>
    </source>
</evidence>
<feature type="domain" description="TonB-dependent receptor-like beta-barrel" evidence="13">
    <location>
        <begin position="263"/>
        <end position="669"/>
    </location>
</feature>
<evidence type="ECO:0000313" key="16">
    <source>
        <dbReference type="Proteomes" id="UP000008630"/>
    </source>
</evidence>
<protein>
    <submittedName>
        <fullName evidence="15">TonB-dependent receptor plug</fullName>
    </submittedName>
</protein>
<evidence type="ECO:0000256" key="7">
    <source>
        <dbReference type="ARBA" id="ARBA00023065"/>
    </source>
</evidence>
<dbReference type="GO" id="GO:0009279">
    <property type="term" value="C:cell outer membrane"/>
    <property type="evidence" value="ECO:0007669"/>
    <property type="project" value="UniProtKB-SubCell"/>
</dbReference>
<dbReference type="SUPFAM" id="SSF56935">
    <property type="entry name" value="Porins"/>
    <property type="match status" value="1"/>
</dbReference>
<dbReference type="PROSITE" id="PS52016">
    <property type="entry name" value="TONB_DEPENDENT_REC_3"/>
    <property type="match status" value="1"/>
</dbReference>
<sequence length="702" mass="80658">MRIVQAESMLYLCGKQKTDMIRILLLIFFPLGLSANEPDTTHVRRIELQEVTIVGFKREQKEREPLSISSLNNRFLKNNEIASIKELSSLLPNFYMPDYGSKQNAPVYIRGIGSKTNAPSVGFYVDGVPHFEKSAFDIDLSDISNIEVLRGPQGTLYGRNAIGGIINVYTHSPLDYQNTRIKAGYGNHNDLNLLISNYTKLSKTFGFSVSGNYHQNDGFFTNLYTGKKSDNINNGAVRTGIVWKPANNWTLRLNASFDYSEQGGYPYGPYNAENGTVGAVNYNRYSSYHREIFTTGLNIRYEGKNFGFNSQTSYQNISDRQGIDQDFTPADKYYVTQQLRQKMYSQETTLKSMRKGRYQWITGIFTFVQDVHNRVENTLYAQGYSTPKFYDIPVWGIAFYHQSSFHIYKGISLLAGLRYDYEYARDHYSQFKQISGKEPELTNRFDSRLSFNQFTPKLTLQYRSPHEQLFYASLTKGYKTGGFNTSFESEAERTYRPEYNWNYELGTKLTFFNHMLTAELSLFYIDWRNQQITQTIPGVGNILRNAGHSDSKGFEFSCRVHPLPSLSLQLNYGYAYARFLNYIKSEKQNYSGNFLPMVPRHTLSLNGGYTFHIQSQLVDRFTFSAGLTGIGPIYWNEDNKVRQDFYTLLNAKVSASKGWFTWEVWGKNLSDTNYLSYYFVSSGAFAQRGKPITFGASFIINL</sequence>
<dbReference type="PANTHER" id="PTHR32552:SF81">
    <property type="entry name" value="TONB-DEPENDENT OUTER MEMBRANE RECEPTOR"/>
    <property type="match status" value="1"/>
</dbReference>
<keyword evidence="5 11" id="KW-0812">Transmembrane</keyword>
<dbReference type="InterPro" id="IPR012910">
    <property type="entry name" value="Plug_dom"/>
</dbReference>
<dbReference type="Gene3D" id="2.40.170.20">
    <property type="entry name" value="TonB-dependent receptor, beta-barrel domain"/>
    <property type="match status" value="1"/>
</dbReference>
<dbReference type="InterPro" id="IPR036942">
    <property type="entry name" value="Beta-barrel_TonB_sf"/>
</dbReference>
<evidence type="ECO:0000256" key="11">
    <source>
        <dbReference type="PROSITE-ProRule" id="PRU01360"/>
    </source>
</evidence>
<comment type="similarity">
    <text evidence="11 12">Belongs to the TonB-dependent receptor family.</text>
</comment>